<dbReference type="EC" id="2.7.1.148" evidence="6"/>
<feature type="region of interest" description="Disordered" evidence="7">
    <location>
        <begin position="210"/>
        <end position="236"/>
    </location>
</feature>
<keyword evidence="3 6" id="KW-0547">Nucleotide-binding</keyword>
<name>D0WHJ6_SLAES</name>
<organism evidence="9 10">
    <name type="scientific">Slackia exigua (strain ATCC 700122 / DSM 15923 / CIP 105133 / JCM 11022 / KCTC 5966 / S-7)</name>
    <dbReference type="NCBI Taxonomy" id="649764"/>
    <lineage>
        <taxon>Bacteria</taxon>
        <taxon>Bacillati</taxon>
        <taxon>Actinomycetota</taxon>
        <taxon>Coriobacteriia</taxon>
        <taxon>Eggerthellales</taxon>
        <taxon>Eggerthellaceae</taxon>
        <taxon>Slackia</taxon>
    </lineage>
</organism>
<keyword evidence="2 6" id="KW-0808">Transferase</keyword>
<dbReference type="UniPathway" id="UPA00056">
    <property type="reaction ID" value="UER00094"/>
</dbReference>
<dbReference type="Gene3D" id="3.30.230.10">
    <property type="match status" value="1"/>
</dbReference>
<dbReference type="InterPro" id="IPR006204">
    <property type="entry name" value="GHMP_kinase_N_dom"/>
</dbReference>
<dbReference type="SUPFAM" id="SSF54211">
    <property type="entry name" value="Ribosomal protein S5 domain 2-like"/>
    <property type="match status" value="1"/>
</dbReference>
<dbReference type="HAMAP" id="MF_00061">
    <property type="entry name" value="IspE"/>
    <property type="match status" value="1"/>
</dbReference>
<dbReference type="STRING" id="649764.HMPREF0762_01236"/>
<dbReference type="InterPro" id="IPR020568">
    <property type="entry name" value="Ribosomal_Su5_D2-typ_SF"/>
</dbReference>
<keyword evidence="10" id="KW-1185">Reference proteome</keyword>
<protein>
    <recommendedName>
        <fullName evidence="1 6">4-diphosphocytidyl-2-C-methyl-D-erythritol kinase</fullName>
        <shortName evidence="6">CMK</shortName>
        <ecNumber evidence="6">2.7.1.148</ecNumber>
    </recommendedName>
    <alternativeName>
        <fullName evidence="6">4-(cytidine-5'-diphospho)-2-C-methyl-D-erythritol kinase</fullName>
    </alternativeName>
</protein>
<feature type="binding site" evidence="6">
    <location>
        <begin position="110"/>
        <end position="120"/>
    </location>
    <ligand>
        <name>ATP</name>
        <dbReference type="ChEBI" id="CHEBI:30616"/>
    </ligand>
</feature>
<gene>
    <name evidence="6" type="primary">ispE</name>
    <name evidence="9" type="ORF">HMPREF0762_01236</name>
</gene>
<comment type="similarity">
    <text evidence="6">Belongs to the GHMP kinase family. IspE subfamily.</text>
</comment>
<feature type="domain" description="GHMP kinase N-terminal" evidence="8">
    <location>
        <begin position="80"/>
        <end position="160"/>
    </location>
</feature>
<feature type="active site" evidence="6">
    <location>
        <position position="14"/>
    </location>
</feature>
<evidence type="ECO:0000256" key="1">
    <source>
        <dbReference type="ARBA" id="ARBA00017473"/>
    </source>
</evidence>
<comment type="catalytic activity">
    <reaction evidence="6">
        <text>4-CDP-2-C-methyl-D-erythritol + ATP = 4-CDP-2-C-methyl-D-erythritol 2-phosphate + ADP + H(+)</text>
        <dbReference type="Rhea" id="RHEA:18437"/>
        <dbReference type="ChEBI" id="CHEBI:15378"/>
        <dbReference type="ChEBI" id="CHEBI:30616"/>
        <dbReference type="ChEBI" id="CHEBI:57823"/>
        <dbReference type="ChEBI" id="CHEBI:57919"/>
        <dbReference type="ChEBI" id="CHEBI:456216"/>
        <dbReference type="EC" id="2.7.1.148"/>
    </reaction>
</comment>
<comment type="caution">
    <text evidence="9">The sequence shown here is derived from an EMBL/GenBank/DDBJ whole genome shotgun (WGS) entry which is preliminary data.</text>
</comment>
<dbReference type="GO" id="GO:0019288">
    <property type="term" value="P:isopentenyl diphosphate biosynthetic process, methylerythritol 4-phosphate pathway"/>
    <property type="evidence" value="ECO:0007669"/>
    <property type="project" value="UniProtKB-UniRule"/>
</dbReference>
<dbReference type="eggNOG" id="COG1947">
    <property type="taxonomic scope" value="Bacteria"/>
</dbReference>
<evidence type="ECO:0000256" key="7">
    <source>
        <dbReference type="SAM" id="MobiDB-lite"/>
    </source>
</evidence>
<dbReference type="GO" id="GO:0005524">
    <property type="term" value="F:ATP binding"/>
    <property type="evidence" value="ECO:0007669"/>
    <property type="project" value="UniProtKB-UniRule"/>
</dbReference>
<dbReference type="Proteomes" id="UP000006001">
    <property type="component" value="Unassembled WGS sequence"/>
</dbReference>
<feature type="active site" evidence="6">
    <location>
        <position position="152"/>
    </location>
</feature>
<evidence type="ECO:0000313" key="10">
    <source>
        <dbReference type="Proteomes" id="UP000006001"/>
    </source>
</evidence>
<dbReference type="HOGENOM" id="CLU_053057_1_1_11"/>
<dbReference type="PANTHER" id="PTHR43527">
    <property type="entry name" value="4-DIPHOSPHOCYTIDYL-2-C-METHYL-D-ERYTHRITOL KINASE, CHLOROPLASTIC"/>
    <property type="match status" value="1"/>
</dbReference>
<proteinExistence type="inferred from homology"/>
<evidence type="ECO:0000256" key="5">
    <source>
        <dbReference type="ARBA" id="ARBA00022840"/>
    </source>
</evidence>
<reference evidence="9" key="1">
    <citation type="submission" date="2009-10" db="EMBL/GenBank/DDBJ databases">
        <authorList>
            <person name="Weinstock G."/>
            <person name="Sodergren E."/>
            <person name="Clifton S."/>
            <person name="Fulton L."/>
            <person name="Fulton B."/>
            <person name="Courtney L."/>
            <person name="Fronick C."/>
            <person name="Harrison M."/>
            <person name="Strong C."/>
            <person name="Farmer C."/>
            <person name="Delahaunty K."/>
            <person name="Markovic C."/>
            <person name="Hall O."/>
            <person name="Minx P."/>
            <person name="Tomlinson C."/>
            <person name="Mitreva M."/>
            <person name="Nelson J."/>
            <person name="Hou S."/>
            <person name="Wollam A."/>
            <person name="Pepin K.H."/>
            <person name="Johnson M."/>
            <person name="Bhonagiri V."/>
            <person name="Nash W.E."/>
            <person name="Warren W."/>
            <person name="Chinwalla A."/>
            <person name="Mardis E.R."/>
            <person name="Wilson R.K."/>
        </authorList>
    </citation>
    <scope>NUCLEOTIDE SEQUENCE [LARGE SCALE GENOMIC DNA]</scope>
    <source>
        <strain evidence="9">ATCC 700122</strain>
    </source>
</reference>
<dbReference type="PANTHER" id="PTHR43527:SF2">
    <property type="entry name" value="4-DIPHOSPHOCYTIDYL-2-C-METHYL-D-ERYTHRITOL KINASE, CHLOROPLASTIC"/>
    <property type="match status" value="1"/>
</dbReference>
<comment type="function">
    <text evidence="6">Catalyzes the phosphorylation of the position 2 hydroxy group of 4-diphosphocytidyl-2C-methyl-D-erythritol.</text>
</comment>
<evidence type="ECO:0000313" key="9">
    <source>
        <dbReference type="EMBL" id="EEZ61160.1"/>
    </source>
</evidence>
<comment type="pathway">
    <text evidence="6">Isoprenoid biosynthesis; isopentenyl diphosphate biosynthesis via DXP pathway; isopentenyl diphosphate from 1-deoxy-D-xylulose 5-phosphate: step 3/6.</text>
</comment>
<evidence type="ECO:0000256" key="4">
    <source>
        <dbReference type="ARBA" id="ARBA00022777"/>
    </source>
</evidence>
<keyword evidence="6" id="KW-0414">Isoprene biosynthesis</keyword>
<evidence type="ECO:0000256" key="2">
    <source>
        <dbReference type="ARBA" id="ARBA00022679"/>
    </source>
</evidence>
<sequence length="356" mass="36670">MQMPKTVRVFSPAKVNLHLEIGRRRPDGYHDAYSIMHALTLHDIVTMSLGDAPEASGLAVETSATCLGGVEALDVATEDNIATKAVRALAREFGRAADEKLVIAIEKRIPHAAGLGGGSSNAAAALMGACALWGLPSADARVERVAASLGADVPFFLRGGCVALSGRGDAFDHELVPMRRGLVVVRPDAGVSTAEAYRAFDEAADAGAAKEEAASASGPGMQTKAAMDDASSGTRDGSDLRLGVQAAYVTNAADVALFNNLAQASERVLPELSEIRAWLAAQPGVGISATGAPEVLLSGSGSATFAMVDDIASALAIVSAAKLKGWWARSCACSSAGVRVMPEERSSNLGAQKRAW</sequence>
<dbReference type="GO" id="GO:0050515">
    <property type="term" value="F:4-(cytidine 5'-diphospho)-2-C-methyl-D-erythritol kinase activity"/>
    <property type="evidence" value="ECO:0007669"/>
    <property type="project" value="UniProtKB-UniRule"/>
</dbReference>
<keyword evidence="4 6" id="KW-0418">Kinase</keyword>
<dbReference type="InterPro" id="IPR004424">
    <property type="entry name" value="IspE"/>
</dbReference>
<evidence type="ECO:0000256" key="6">
    <source>
        <dbReference type="HAMAP-Rule" id="MF_00061"/>
    </source>
</evidence>
<dbReference type="Pfam" id="PF00288">
    <property type="entry name" value="GHMP_kinases_N"/>
    <property type="match status" value="1"/>
</dbReference>
<evidence type="ECO:0000256" key="3">
    <source>
        <dbReference type="ARBA" id="ARBA00022741"/>
    </source>
</evidence>
<accession>D0WHJ6</accession>
<dbReference type="Gene3D" id="3.30.70.890">
    <property type="entry name" value="GHMP kinase, C-terminal domain"/>
    <property type="match status" value="1"/>
</dbReference>
<evidence type="ECO:0000259" key="8">
    <source>
        <dbReference type="Pfam" id="PF00288"/>
    </source>
</evidence>
<dbReference type="EMBL" id="ACUX02000007">
    <property type="protein sequence ID" value="EEZ61160.1"/>
    <property type="molecule type" value="Genomic_DNA"/>
</dbReference>
<dbReference type="AlphaFoldDB" id="D0WHJ6"/>
<dbReference type="SUPFAM" id="SSF55060">
    <property type="entry name" value="GHMP Kinase, C-terminal domain"/>
    <property type="match status" value="1"/>
</dbReference>
<dbReference type="InterPro" id="IPR014721">
    <property type="entry name" value="Ribsml_uS5_D2-typ_fold_subgr"/>
</dbReference>
<dbReference type="GO" id="GO:0016114">
    <property type="term" value="P:terpenoid biosynthetic process"/>
    <property type="evidence" value="ECO:0007669"/>
    <property type="project" value="InterPro"/>
</dbReference>
<dbReference type="InterPro" id="IPR036554">
    <property type="entry name" value="GHMP_kinase_C_sf"/>
</dbReference>
<keyword evidence="5 6" id="KW-0067">ATP-binding</keyword>